<dbReference type="SUPFAM" id="SSF82185">
    <property type="entry name" value="Histone H3 K4-specific methyltransferase SET7/9 N-terminal domain"/>
    <property type="match status" value="1"/>
</dbReference>
<dbReference type="Pfam" id="PF02493">
    <property type="entry name" value="MORN"/>
    <property type="match status" value="4"/>
</dbReference>
<dbReference type="SMART" id="SM00220">
    <property type="entry name" value="S_TKc"/>
    <property type="match status" value="1"/>
</dbReference>
<evidence type="ECO:0000256" key="5">
    <source>
        <dbReference type="ARBA" id="ARBA00022741"/>
    </source>
</evidence>
<evidence type="ECO:0000313" key="9">
    <source>
        <dbReference type="EMBL" id="GKV40093.1"/>
    </source>
</evidence>
<dbReference type="InterPro" id="IPR008271">
    <property type="entry name" value="Ser/Thr_kinase_AS"/>
</dbReference>
<dbReference type="GO" id="GO:0004709">
    <property type="term" value="F:MAP kinase kinase kinase activity"/>
    <property type="evidence" value="ECO:0007669"/>
    <property type="project" value="TreeGrafter"/>
</dbReference>
<dbReference type="GO" id="GO:0005737">
    <property type="term" value="C:cytoplasm"/>
    <property type="evidence" value="ECO:0007669"/>
    <property type="project" value="TreeGrafter"/>
</dbReference>
<dbReference type="PANTHER" id="PTHR48016:SF29">
    <property type="entry name" value="MITOGEN-ACTIVATED PROTEIN KINASE KINASE KINASE 1-RELATED"/>
    <property type="match status" value="1"/>
</dbReference>
<dbReference type="PANTHER" id="PTHR48016">
    <property type="entry name" value="MAP KINASE KINASE KINASE SSK2-RELATED-RELATED"/>
    <property type="match status" value="1"/>
</dbReference>
<dbReference type="InterPro" id="IPR000719">
    <property type="entry name" value="Prot_kinase_dom"/>
</dbReference>
<dbReference type="SUPFAM" id="SSF56112">
    <property type="entry name" value="Protein kinase-like (PK-like)"/>
    <property type="match status" value="1"/>
</dbReference>
<keyword evidence="5" id="KW-0547">Nucleotide-binding</keyword>
<evidence type="ECO:0000256" key="3">
    <source>
        <dbReference type="ARBA" id="ARBA00022679"/>
    </source>
</evidence>
<feature type="domain" description="Protein kinase" evidence="8">
    <location>
        <begin position="182"/>
        <end position="398"/>
    </location>
</feature>
<dbReference type="GO" id="GO:0016020">
    <property type="term" value="C:membrane"/>
    <property type="evidence" value="ECO:0007669"/>
    <property type="project" value="UniProtKB-ARBA"/>
</dbReference>
<evidence type="ECO:0000313" key="10">
    <source>
        <dbReference type="Proteomes" id="UP001054252"/>
    </source>
</evidence>
<dbReference type="SMART" id="SM00698">
    <property type="entry name" value="MORN"/>
    <property type="match status" value="3"/>
</dbReference>
<comment type="caution">
    <text evidence="9">The sequence shown here is derived from an EMBL/GenBank/DDBJ whole genome shotgun (WGS) entry which is preliminary data.</text>
</comment>
<dbReference type="InterPro" id="IPR011009">
    <property type="entry name" value="Kinase-like_dom_sf"/>
</dbReference>
<evidence type="ECO:0000256" key="1">
    <source>
        <dbReference type="ARBA" id="ARBA00006529"/>
    </source>
</evidence>
<dbReference type="Gene3D" id="1.10.510.10">
    <property type="entry name" value="Transferase(Phosphotransferase) domain 1"/>
    <property type="match status" value="2"/>
</dbReference>
<name>A0AAV5LSD6_9ROSI</name>
<keyword evidence="10" id="KW-1185">Reference proteome</keyword>
<keyword evidence="6" id="KW-0418">Kinase</keyword>
<keyword evidence="2" id="KW-0723">Serine/threonine-protein kinase</keyword>
<gene>
    <name evidence="9" type="ORF">SLEP1_g47765</name>
</gene>
<dbReference type="PROSITE" id="PS00108">
    <property type="entry name" value="PROTEIN_KINASE_ST"/>
    <property type="match status" value="1"/>
</dbReference>
<evidence type="ECO:0000256" key="4">
    <source>
        <dbReference type="ARBA" id="ARBA00022737"/>
    </source>
</evidence>
<dbReference type="PROSITE" id="PS50011">
    <property type="entry name" value="PROTEIN_KINASE_DOM"/>
    <property type="match status" value="1"/>
</dbReference>
<keyword evidence="7" id="KW-0067">ATP-binding</keyword>
<dbReference type="Proteomes" id="UP001054252">
    <property type="component" value="Unassembled WGS sequence"/>
</dbReference>
<sequence>MEGFGTFIGSDGDTYGGTWSADGKHGYGQKRYANGDCYEGCRKKYLQDGRGTSVCSNGNVYDGQWKNGVISGRGALIWADGKRQENQWENWVPKGEAFWYLIRSSELERLAMDYMDSFLDLIRDFAPQDDRGEETGVRIGETPVSSESCSFHSANDDFSSTTAEATSNISPNGRFERNITCWEKGKLLGCGYFGSVYEGISGDGFLFASKEVSLLDQASRGRQSILQLEQEILLLSQFEHKNIVQYYGTKKDESNFYIFLELVPKGSLLDLYKTYNLKDSQVSSYTRQILHGLKYLHDRNVVHRDIKCANILVEASGSVKLADFGLAKVTRLNDVKSCKGTAFWMAPEMQALYKIGKGEPPPVPDSLSKDARDFILQCLQVNPNNRPTAAQLLDHTFVRRSPSTSLGSASPYHGRWN</sequence>
<accession>A0AAV5LSD6</accession>
<reference evidence="9 10" key="1">
    <citation type="journal article" date="2021" name="Commun. Biol.">
        <title>The genome of Shorea leprosula (Dipterocarpaceae) highlights the ecological relevance of drought in aseasonal tropical rainforests.</title>
        <authorList>
            <person name="Ng K.K.S."/>
            <person name="Kobayashi M.J."/>
            <person name="Fawcett J.A."/>
            <person name="Hatakeyama M."/>
            <person name="Paape T."/>
            <person name="Ng C.H."/>
            <person name="Ang C.C."/>
            <person name="Tnah L.H."/>
            <person name="Lee C.T."/>
            <person name="Nishiyama T."/>
            <person name="Sese J."/>
            <person name="O'Brien M.J."/>
            <person name="Copetti D."/>
            <person name="Mohd Noor M.I."/>
            <person name="Ong R.C."/>
            <person name="Putra M."/>
            <person name="Sireger I.Z."/>
            <person name="Indrioko S."/>
            <person name="Kosugi Y."/>
            <person name="Izuno A."/>
            <person name="Isagi Y."/>
            <person name="Lee S.L."/>
            <person name="Shimizu K.K."/>
        </authorList>
    </citation>
    <scope>NUCLEOTIDE SEQUENCE [LARGE SCALE GENOMIC DNA]</scope>
    <source>
        <strain evidence="9">214</strain>
    </source>
</reference>
<dbReference type="Gene3D" id="3.30.200.20">
    <property type="entry name" value="Phosphorylase Kinase, domain 1"/>
    <property type="match status" value="1"/>
</dbReference>
<protein>
    <recommendedName>
        <fullName evidence="8">Protein kinase domain-containing protein</fullName>
    </recommendedName>
</protein>
<dbReference type="GO" id="GO:0005524">
    <property type="term" value="F:ATP binding"/>
    <property type="evidence" value="ECO:0007669"/>
    <property type="project" value="UniProtKB-KW"/>
</dbReference>
<dbReference type="Gene3D" id="2.20.110.10">
    <property type="entry name" value="Histone H3 K4-specific methyltransferase SET7/9 N-terminal domain"/>
    <property type="match status" value="1"/>
</dbReference>
<organism evidence="9 10">
    <name type="scientific">Rubroshorea leprosula</name>
    <dbReference type="NCBI Taxonomy" id="152421"/>
    <lineage>
        <taxon>Eukaryota</taxon>
        <taxon>Viridiplantae</taxon>
        <taxon>Streptophyta</taxon>
        <taxon>Embryophyta</taxon>
        <taxon>Tracheophyta</taxon>
        <taxon>Spermatophyta</taxon>
        <taxon>Magnoliopsida</taxon>
        <taxon>eudicotyledons</taxon>
        <taxon>Gunneridae</taxon>
        <taxon>Pentapetalae</taxon>
        <taxon>rosids</taxon>
        <taxon>malvids</taxon>
        <taxon>Malvales</taxon>
        <taxon>Dipterocarpaceae</taxon>
        <taxon>Rubroshorea</taxon>
    </lineage>
</organism>
<dbReference type="AlphaFoldDB" id="A0AAV5LSD6"/>
<dbReference type="InterPro" id="IPR050538">
    <property type="entry name" value="MAP_kinase_kinase_kinase"/>
</dbReference>
<dbReference type="Pfam" id="PF00069">
    <property type="entry name" value="Pkinase"/>
    <property type="match status" value="1"/>
</dbReference>
<keyword evidence="4" id="KW-0677">Repeat</keyword>
<comment type="similarity">
    <text evidence="1">Belongs to the protein kinase superfamily. STE Ser/Thr protein kinase family. MAP kinase kinase kinase subfamily.</text>
</comment>
<evidence type="ECO:0000256" key="7">
    <source>
        <dbReference type="ARBA" id="ARBA00022840"/>
    </source>
</evidence>
<keyword evidence="3" id="KW-0808">Transferase</keyword>
<dbReference type="InterPro" id="IPR003409">
    <property type="entry name" value="MORN"/>
</dbReference>
<evidence type="ECO:0000256" key="2">
    <source>
        <dbReference type="ARBA" id="ARBA00022527"/>
    </source>
</evidence>
<evidence type="ECO:0000259" key="8">
    <source>
        <dbReference type="PROSITE" id="PS50011"/>
    </source>
</evidence>
<evidence type="ECO:0000256" key="6">
    <source>
        <dbReference type="ARBA" id="ARBA00022777"/>
    </source>
</evidence>
<dbReference type="EMBL" id="BPVZ01000138">
    <property type="protein sequence ID" value="GKV40093.1"/>
    <property type="molecule type" value="Genomic_DNA"/>
</dbReference>
<proteinExistence type="inferred from homology"/>